<reference evidence="1 2" key="1">
    <citation type="submission" date="2019-03" db="EMBL/GenBank/DDBJ databases">
        <title>Genomic Encyclopedia of Type Strains, Phase IV (KMG-IV): sequencing the most valuable type-strain genomes for metagenomic binning, comparative biology and taxonomic classification.</title>
        <authorList>
            <person name="Goeker M."/>
        </authorList>
    </citation>
    <scope>NUCLEOTIDE SEQUENCE [LARGE SCALE GENOMIC DNA]</scope>
    <source>
        <strain evidence="1 2">DSM 45934</strain>
    </source>
</reference>
<keyword evidence="2" id="KW-1185">Reference proteome</keyword>
<evidence type="ECO:0000313" key="1">
    <source>
        <dbReference type="EMBL" id="TCO65399.1"/>
    </source>
</evidence>
<gene>
    <name evidence="1" type="ORF">EV192_1011191</name>
</gene>
<proteinExistence type="predicted"/>
<dbReference type="Proteomes" id="UP000295680">
    <property type="component" value="Unassembled WGS sequence"/>
</dbReference>
<name>A0A4R2K679_9PSEU</name>
<evidence type="ECO:0000313" key="2">
    <source>
        <dbReference type="Proteomes" id="UP000295680"/>
    </source>
</evidence>
<accession>A0A4R2K679</accession>
<dbReference type="EMBL" id="SLWS01000001">
    <property type="protein sequence ID" value="TCO65399.1"/>
    <property type="molecule type" value="Genomic_DNA"/>
</dbReference>
<organism evidence="1 2">
    <name type="scientific">Actinocrispum wychmicini</name>
    <dbReference type="NCBI Taxonomy" id="1213861"/>
    <lineage>
        <taxon>Bacteria</taxon>
        <taxon>Bacillati</taxon>
        <taxon>Actinomycetota</taxon>
        <taxon>Actinomycetes</taxon>
        <taxon>Pseudonocardiales</taxon>
        <taxon>Pseudonocardiaceae</taxon>
        <taxon>Actinocrispum</taxon>
    </lineage>
</organism>
<dbReference type="AlphaFoldDB" id="A0A4R2K679"/>
<comment type="caution">
    <text evidence="1">The sequence shown here is derived from an EMBL/GenBank/DDBJ whole genome shotgun (WGS) entry which is preliminary data.</text>
</comment>
<sequence>MMQRMSGPVIRGRVWGPADRSGGVLDDVFVDARRVVPGLRVERLQATHPGDDDNVYFLSVGSGTDCIQVDSGQCGQAPFIVEGVTRTDTSDPAEVLAAICREFGLHKDL</sequence>
<protein>
    <submittedName>
        <fullName evidence="1">Uncharacterized protein</fullName>
    </submittedName>
</protein>